<dbReference type="InterPro" id="IPR044638">
    <property type="entry name" value="ALDH7A1-like"/>
</dbReference>
<evidence type="ECO:0000256" key="4">
    <source>
        <dbReference type="ARBA" id="ARBA00023027"/>
    </source>
</evidence>
<evidence type="ECO:0000256" key="7">
    <source>
        <dbReference type="RuleBase" id="RU003345"/>
    </source>
</evidence>
<proteinExistence type="inferred from homology"/>
<evidence type="ECO:0000256" key="3">
    <source>
        <dbReference type="ARBA" id="ARBA00023002"/>
    </source>
</evidence>
<dbReference type="EMBL" id="AE013598">
    <property type="protein sequence ID" value="AAW75494.1"/>
    <property type="molecule type" value="Genomic_DNA"/>
</dbReference>
<keyword evidence="10" id="KW-1185">Reference proteome</keyword>
<feature type="active site" evidence="6">
    <location>
        <position position="344"/>
    </location>
</feature>
<keyword evidence="4" id="KW-0520">NAD</keyword>
<dbReference type="Gene3D" id="3.40.309.10">
    <property type="entry name" value="Aldehyde Dehydrogenase, Chain A, domain 2"/>
    <property type="match status" value="1"/>
</dbReference>
<gene>
    <name evidence="9" type="primary">PutA</name>
    <name evidence="9" type="ordered locus">XOO2240</name>
</gene>
<dbReference type="PROSITE" id="PS00687">
    <property type="entry name" value="ALDEHYDE_DEHYDR_GLU"/>
    <property type="match status" value="1"/>
</dbReference>
<comment type="subunit">
    <text evidence="2">Homotetramer.</text>
</comment>
<dbReference type="InterPro" id="IPR016163">
    <property type="entry name" value="Ald_DH_C"/>
</dbReference>
<dbReference type="AlphaFoldDB" id="Q5H0M7"/>
<dbReference type="CDD" id="cd07130">
    <property type="entry name" value="ALDH_F7_AASADH"/>
    <property type="match status" value="1"/>
</dbReference>
<evidence type="ECO:0000256" key="2">
    <source>
        <dbReference type="ARBA" id="ARBA00011881"/>
    </source>
</evidence>
<sequence>MRFLCLRMLPGDPGPIRTGDLPLRRGTLYPAELRGHGWHCRTIVAIAKPGGGRRSLLKSRATRVVAGLAAARPPLFPGDPMSADLLKTLDLAASNSGTYLGEATWSQASGAGVLQPLNPTTNAVIADVQATTPDDYELIIQRAQAAFKVWRTTPAPRRGEAVRLCGEALRAHKDALGSLVALEMGKSKPEGDGEVQEMIDIADFAVGQSRMLYGYTMHSERPGHRMYEQYQPLGLVGIISAFNFPVAVWAWNAFLAAICGDICIWKPSNKTPLTAIATMKICNAALKDAGFPDIFFLINDAGTSLSEKLVEDTRVPLISFTGSTQVGRVVAEKVAHRLGRCLLELGGNNAIILDETADLKLAIPGIVFGAVGTAGQRCTTTRRLIVHDSIYDNVLATLAKAYKQLDSKIGDPTDPANLMGPLNSQGAVAQFLDSIAQAKAAGGTVEVGGTAIDRPGNFVLPAIVTGLQNSDAVVQHETFAPILYVMKYSTLDEAIELQNGVPQGLSSSIFTQNLKAAEKFLSAAGSDCGIANVNIGTSGAEIGGAFGGEKETGGGRESGSDAWKVYMRRQTNTINYSDSLPLAQGIKFDL</sequence>
<dbReference type="FunFam" id="3.40.309.10:FF:000018">
    <property type="entry name" value="Alpha-aminoadipic semialdehyde dehydrogenase"/>
    <property type="match status" value="1"/>
</dbReference>
<keyword evidence="3 7" id="KW-0560">Oxidoreductase</keyword>
<evidence type="ECO:0000313" key="9">
    <source>
        <dbReference type="EMBL" id="AAW75494.1"/>
    </source>
</evidence>
<reference evidence="9 10" key="1">
    <citation type="journal article" date="2005" name="Nucleic Acids Res.">
        <title>The genome sequence of Xanthomonas oryzae pathovar oryzae KACC10331, the bacterial blight pathogen of rice.</title>
        <authorList>
            <person name="Lee B.M."/>
            <person name="Park Y.J."/>
            <person name="Park D.S."/>
            <person name="Kang H.W."/>
            <person name="Kim J.G."/>
            <person name="Song E.S."/>
            <person name="Park I.C."/>
            <person name="Yoon U.H."/>
            <person name="Hahn J.H."/>
            <person name="Koo B.S."/>
            <person name="Lee G.B."/>
            <person name="Kim H."/>
            <person name="Park H.S."/>
            <person name="Yoon K.O."/>
            <person name="Kim J.H."/>
            <person name="Jung C.H."/>
            <person name="Koh N.H."/>
            <person name="Seo J.S."/>
            <person name="Go S.J."/>
        </authorList>
    </citation>
    <scope>NUCLEOTIDE SEQUENCE [LARGE SCALE GENOMIC DNA]</scope>
    <source>
        <strain evidence="10">KACC10331 / KXO85</strain>
    </source>
</reference>
<comment type="similarity">
    <text evidence="1 7">Belongs to the aldehyde dehydrogenase family.</text>
</comment>
<dbReference type="SUPFAM" id="SSF53720">
    <property type="entry name" value="ALDH-like"/>
    <property type="match status" value="1"/>
</dbReference>
<evidence type="ECO:0000256" key="1">
    <source>
        <dbReference type="ARBA" id="ARBA00009986"/>
    </source>
</evidence>
<dbReference type="Gene3D" id="3.40.605.10">
    <property type="entry name" value="Aldehyde Dehydrogenase, Chain A, domain 1"/>
    <property type="match status" value="1"/>
</dbReference>
<dbReference type="HOGENOM" id="CLU_005391_1_2_6"/>
<name>Q5H0M7_XANOR</name>
<accession>Q5H0M7</accession>
<dbReference type="InterPro" id="IPR029510">
    <property type="entry name" value="Ald_DH_CS_GLU"/>
</dbReference>
<feature type="domain" description="Aldehyde dehydrogenase" evidence="8">
    <location>
        <begin position="112"/>
        <end position="571"/>
    </location>
</feature>
<dbReference type="GO" id="GO:0004029">
    <property type="term" value="F:aldehyde dehydrogenase (NAD+) activity"/>
    <property type="evidence" value="ECO:0007669"/>
    <property type="project" value="UniProtKB-EC"/>
</dbReference>
<dbReference type="Pfam" id="PF00171">
    <property type="entry name" value="Aldedh"/>
    <property type="match status" value="1"/>
</dbReference>
<protein>
    <recommendedName>
        <fullName evidence="5">aldehyde dehydrogenase (NAD(+))</fullName>
        <ecNumber evidence="5">1.2.1.3</ecNumber>
    </recommendedName>
</protein>
<dbReference type="KEGG" id="xoo:XOO2240"/>
<evidence type="ECO:0000259" key="8">
    <source>
        <dbReference type="Pfam" id="PF00171"/>
    </source>
</evidence>
<evidence type="ECO:0000256" key="5">
    <source>
        <dbReference type="ARBA" id="ARBA00024226"/>
    </source>
</evidence>
<dbReference type="STRING" id="291331.XOO2240"/>
<organism evidence="9 10">
    <name type="scientific">Xanthomonas oryzae pv. oryzae (strain KACC10331 / KXO85)</name>
    <dbReference type="NCBI Taxonomy" id="291331"/>
    <lineage>
        <taxon>Bacteria</taxon>
        <taxon>Pseudomonadati</taxon>
        <taxon>Pseudomonadota</taxon>
        <taxon>Gammaproteobacteria</taxon>
        <taxon>Lysobacterales</taxon>
        <taxon>Lysobacteraceae</taxon>
        <taxon>Xanthomonas</taxon>
    </lineage>
</organism>
<evidence type="ECO:0000256" key="6">
    <source>
        <dbReference type="PROSITE-ProRule" id="PRU10007"/>
    </source>
</evidence>
<dbReference type="InterPro" id="IPR016161">
    <property type="entry name" value="Ald_DH/histidinol_DH"/>
</dbReference>
<dbReference type="InterPro" id="IPR016162">
    <property type="entry name" value="Ald_DH_N"/>
</dbReference>
<dbReference type="EC" id="1.2.1.3" evidence="5"/>
<evidence type="ECO:0000313" key="10">
    <source>
        <dbReference type="Proteomes" id="UP000006735"/>
    </source>
</evidence>
<dbReference type="PANTHER" id="PTHR43521:SF1">
    <property type="entry name" value="ALPHA-AMINOADIPIC SEMIALDEHYDE DEHYDROGENASE"/>
    <property type="match status" value="1"/>
</dbReference>
<dbReference type="PANTHER" id="PTHR43521">
    <property type="entry name" value="ALPHA-AMINOADIPIC SEMIALDEHYDE DEHYDROGENASE"/>
    <property type="match status" value="1"/>
</dbReference>
<dbReference type="InterPro" id="IPR015590">
    <property type="entry name" value="Aldehyde_DH_dom"/>
</dbReference>
<dbReference type="Proteomes" id="UP000006735">
    <property type="component" value="Chromosome"/>
</dbReference>